<keyword evidence="8" id="KW-1185">Reference proteome</keyword>
<evidence type="ECO:0000256" key="4">
    <source>
        <dbReference type="ARBA" id="ARBA00022729"/>
    </source>
</evidence>
<proteinExistence type="inferred from homology"/>
<evidence type="ECO:0000256" key="2">
    <source>
        <dbReference type="ARBA" id="ARBA00008814"/>
    </source>
</evidence>
<name>A0ABP9BVS7_9MICC</name>
<dbReference type="PANTHER" id="PTHR30532">
    <property type="entry name" value="IRON III DICITRATE-BINDING PERIPLASMIC PROTEIN"/>
    <property type="match status" value="1"/>
</dbReference>
<dbReference type="EMBL" id="BAABKP010000009">
    <property type="protein sequence ID" value="GAA4801135.1"/>
    <property type="molecule type" value="Genomic_DNA"/>
</dbReference>
<comment type="caution">
    <text evidence="7">The sequence shown here is derived from an EMBL/GenBank/DDBJ whole genome shotgun (WGS) entry which is preliminary data.</text>
</comment>
<dbReference type="SUPFAM" id="SSF53807">
    <property type="entry name" value="Helical backbone' metal receptor"/>
    <property type="match status" value="1"/>
</dbReference>
<organism evidence="7 8">
    <name type="scientific">Rothia endophytica</name>
    <dbReference type="NCBI Taxonomy" id="1324766"/>
    <lineage>
        <taxon>Bacteria</taxon>
        <taxon>Bacillati</taxon>
        <taxon>Actinomycetota</taxon>
        <taxon>Actinomycetes</taxon>
        <taxon>Micrococcales</taxon>
        <taxon>Micrococcaceae</taxon>
        <taxon>Rothia</taxon>
    </lineage>
</organism>
<evidence type="ECO:0000313" key="7">
    <source>
        <dbReference type="EMBL" id="GAA4801135.1"/>
    </source>
</evidence>
<dbReference type="InterPro" id="IPR006311">
    <property type="entry name" value="TAT_signal"/>
</dbReference>
<comment type="subcellular location">
    <subcellularLocation>
        <location evidence="1">Cell envelope</location>
    </subcellularLocation>
</comment>
<gene>
    <name evidence="7" type="ORF">GCM10023352_21660</name>
</gene>
<evidence type="ECO:0000313" key="8">
    <source>
        <dbReference type="Proteomes" id="UP001500187"/>
    </source>
</evidence>
<feature type="signal peptide" evidence="5">
    <location>
        <begin position="1"/>
        <end position="18"/>
    </location>
</feature>
<dbReference type="InterPro" id="IPR002491">
    <property type="entry name" value="ABC_transptr_periplasmic_BD"/>
</dbReference>
<protein>
    <submittedName>
        <fullName evidence="7">ABC transporter substrate-binding protein</fullName>
    </submittedName>
</protein>
<dbReference type="Gene3D" id="3.40.50.1980">
    <property type="entry name" value="Nitrogenase molybdenum iron protein domain"/>
    <property type="match status" value="2"/>
</dbReference>
<evidence type="ECO:0000256" key="1">
    <source>
        <dbReference type="ARBA" id="ARBA00004196"/>
    </source>
</evidence>
<dbReference type="RefSeq" id="WP_345447530.1">
    <property type="nucleotide sequence ID" value="NZ_BAABKP010000009.1"/>
</dbReference>
<dbReference type="PANTHER" id="PTHR30532:SF24">
    <property type="entry name" value="FERRIC ENTEROBACTIN-BINDING PERIPLASMIC PROTEIN FEPB"/>
    <property type="match status" value="1"/>
</dbReference>
<sequence length="351" mass="37755">MKISRARFLQLSLATATAGLLSACSTGSGDSASSTAPSADTGGEYTVKHAFGSTTFKQVPQHIAVVQPWKNPDVLLALGIIPAGVPLVSWGQNSNDSTDWFDAKLSELGGNLDDITRYSETDGPNYEELAKLDPDAIFVPYGDTSQEVYDKLAAIAPVVPAPEGVGAYETSWQQCLEMAGAMLRREDDAAQVIKDTEKLIAQKVEDFPTIKGASFMAGYFDAEQNTFGAYTSKDSRPQFFKSLGMVNAPYIVEHETGAESVFLNISSEVLDTVECDALWAWTNSSDEEAAVRENKLFAQMPALKNDAVIFEDDKHPGLALSAASPLSVAWILEETTLLENLADAVAHTRAA</sequence>
<accession>A0ABP9BVS7</accession>
<evidence type="ECO:0000259" key="6">
    <source>
        <dbReference type="PROSITE" id="PS50983"/>
    </source>
</evidence>
<dbReference type="PROSITE" id="PS50983">
    <property type="entry name" value="FE_B12_PBP"/>
    <property type="match status" value="1"/>
</dbReference>
<dbReference type="PROSITE" id="PS51318">
    <property type="entry name" value="TAT"/>
    <property type="match status" value="1"/>
</dbReference>
<comment type="similarity">
    <text evidence="2">Belongs to the bacterial solute-binding protein 8 family.</text>
</comment>
<evidence type="ECO:0000256" key="3">
    <source>
        <dbReference type="ARBA" id="ARBA00022448"/>
    </source>
</evidence>
<feature type="chain" id="PRO_5046223041" evidence="5">
    <location>
        <begin position="19"/>
        <end position="351"/>
    </location>
</feature>
<dbReference type="PROSITE" id="PS51257">
    <property type="entry name" value="PROKAR_LIPOPROTEIN"/>
    <property type="match status" value="1"/>
</dbReference>
<evidence type="ECO:0000256" key="5">
    <source>
        <dbReference type="SAM" id="SignalP"/>
    </source>
</evidence>
<dbReference type="InterPro" id="IPR051313">
    <property type="entry name" value="Bact_iron-sidero_bind"/>
</dbReference>
<reference evidence="8" key="1">
    <citation type="journal article" date="2019" name="Int. J. Syst. Evol. Microbiol.">
        <title>The Global Catalogue of Microorganisms (GCM) 10K type strain sequencing project: providing services to taxonomists for standard genome sequencing and annotation.</title>
        <authorList>
            <consortium name="The Broad Institute Genomics Platform"/>
            <consortium name="The Broad Institute Genome Sequencing Center for Infectious Disease"/>
            <person name="Wu L."/>
            <person name="Ma J."/>
        </authorList>
    </citation>
    <scope>NUCLEOTIDE SEQUENCE [LARGE SCALE GENOMIC DNA]</scope>
    <source>
        <strain evidence="8">JCM 18541</strain>
    </source>
</reference>
<dbReference type="Proteomes" id="UP001500187">
    <property type="component" value="Unassembled WGS sequence"/>
</dbReference>
<keyword evidence="4 5" id="KW-0732">Signal</keyword>
<feature type="domain" description="Fe/B12 periplasmic-binding" evidence="6">
    <location>
        <begin position="63"/>
        <end position="349"/>
    </location>
</feature>
<dbReference type="Pfam" id="PF01497">
    <property type="entry name" value="Peripla_BP_2"/>
    <property type="match status" value="1"/>
</dbReference>
<keyword evidence="3" id="KW-0813">Transport</keyword>